<dbReference type="RefSeq" id="WP_110758629.1">
    <property type="nucleotide sequence ID" value="NZ_PRLG01000018.1"/>
</dbReference>
<dbReference type="GO" id="GO:0004348">
    <property type="term" value="F:glucosylceramidase activity"/>
    <property type="evidence" value="ECO:0007669"/>
    <property type="project" value="UniProtKB-EC"/>
</dbReference>
<evidence type="ECO:0000259" key="2">
    <source>
        <dbReference type="PROSITE" id="PS51272"/>
    </source>
</evidence>
<dbReference type="InterPro" id="IPR001119">
    <property type="entry name" value="SLH_dom"/>
</dbReference>
<evidence type="ECO:0000256" key="1">
    <source>
        <dbReference type="ARBA" id="ARBA00022729"/>
    </source>
</evidence>
<dbReference type="InterPro" id="IPR011801">
    <property type="entry name" value="Swm_rep_I_cyn"/>
</dbReference>
<dbReference type="Proteomes" id="UP000247459">
    <property type="component" value="Unassembled WGS sequence"/>
</dbReference>
<feature type="domain" description="SLH" evidence="2">
    <location>
        <begin position="1105"/>
        <end position="1168"/>
    </location>
</feature>
<dbReference type="PROSITE" id="PS51272">
    <property type="entry name" value="SLH"/>
    <property type="match status" value="3"/>
</dbReference>
<dbReference type="Pfam" id="PF00395">
    <property type="entry name" value="SLH"/>
    <property type="match status" value="3"/>
</dbReference>
<gene>
    <name evidence="3" type="ORF">PIL02S_02520</name>
</gene>
<reference evidence="3 4" key="1">
    <citation type="submission" date="2018-01" db="EMBL/GenBank/DDBJ databases">
        <title>Genome sequence of the PGP bacterium Paenibacillus illinoisensis E3.</title>
        <authorList>
            <person name="Rolli E."/>
            <person name="Marasco R."/>
            <person name="Bessem C."/>
            <person name="Michoud G."/>
            <person name="Gaiarsa S."/>
            <person name="Borin S."/>
            <person name="Daffonchio D."/>
        </authorList>
    </citation>
    <scope>NUCLEOTIDE SEQUENCE [LARGE SCALE GENOMIC DNA]</scope>
    <source>
        <strain evidence="3 4">E3</strain>
    </source>
</reference>
<proteinExistence type="predicted"/>
<dbReference type="AlphaFoldDB" id="A0A2W0CAG9"/>
<dbReference type="InterPro" id="IPR051465">
    <property type="entry name" value="Cell_Envelope_Struct_Comp"/>
</dbReference>
<dbReference type="InterPro" id="IPR028059">
    <property type="entry name" value="SWM_rpt"/>
</dbReference>
<dbReference type="InterPro" id="IPR032812">
    <property type="entry name" value="SbsA_Ig"/>
</dbReference>
<dbReference type="Pfam" id="PF13753">
    <property type="entry name" value="SWM_repeat"/>
    <property type="match status" value="4"/>
</dbReference>
<dbReference type="Pfam" id="PF13205">
    <property type="entry name" value="Big_5"/>
    <property type="match status" value="2"/>
</dbReference>
<dbReference type="NCBIfam" id="TIGR02059">
    <property type="entry name" value="swm_rep_I"/>
    <property type="match status" value="4"/>
</dbReference>
<dbReference type="EMBL" id="PRLG01000018">
    <property type="protein sequence ID" value="PYY29556.1"/>
    <property type="molecule type" value="Genomic_DNA"/>
</dbReference>
<dbReference type="Gene3D" id="2.60.40.1220">
    <property type="match status" value="2"/>
</dbReference>
<feature type="domain" description="SLH" evidence="2">
    <location>
        <begin position="1044"/>
        <end position="1104"/>
    </location>
</feature>
<dbReference type="PANTHER" id="PTHR43308:SF5">
    <property type="entry name" value="S-LAYER PROTEIN _ PEPTIDOGLYCAN ENDO-BETA-N-ACETYLGLUCOSAMINIDASE"/>
    <property type="match status" value="1"/>
</dbReference>
<name>A0A2W0CAG9_9BACL</name>
<comment type="caution">
    <text evidence="3">The sequence shown here is derived from an EMBL/GenBank/DDBJ whole genome shotgun (WGS) entry which is preliminary data.</text>
</comment>
<keyword evidence="3" id="KW-0326">Glycosidase</keyword>
<dbReference type="InterPro" id="IPR014755">
    <property type="entry name" value="Cu-Rt/internalin_Ig-like"/>
</dbReference>
<protein>
    <submittedName>
        <fullName evidence="3">Outer membrane protein</fullName>
        <ecNumber evidence="3">3.2.1.45</ecNumber>
    </submittedName>
</protein>
<accession>A0A2W0CAG9</accession>
<evidence type="ECO:0000313" key="3">
    <source>
        <dbReference type="EMBL" id="PYY29556.1"/>
    </source>
</evidence>
<feature type="domain" description="SLH" evidence="2">
    <location>
        <begin position="1173"/>
        <end position="1232"/>
    </location>
</feature>
<keyword evidence="3" id="KW-0378">Hydrolase</keyword>
<organism evidence="3 4">
    <name type="scientific">Paenibacillus illinoisensis</name>
    <dbReference type="NCBI Taxonomy" id="59845"/>
    <lineage>
        <taxon>Bacteria</taxon>
        <taxon>Bacillati</taxon>
        <taxon>Bacillota</taxon>
        <taxon>Bacilli</taxon>
        <taxon>Bacillales</taxon>
        <taxon>Paenibacillaceae</taxon>
        <taxon>Paenibacillus</taxon>
    </lineage>
</organism>
<evidence type="ECO:0000313" key="4">
    <source>
        <dbReference type="Proteomes" id="UP000247459"/>
    </source>
</evidence>
<sequence length="1232" mass="131215">MKKIQKNLQKVMLLGLVFVLMSTVWPSTTLLKIQAASSLSDLGIVSSIPSPGAIGVDGTHSLTIEFNQLVKKGTGNFTIKRISDNTEALPPISMADGRVVIDTSADPSATYGTNVSINNLNLAGGGYYVLIDQGAFTYADDTPFVGISDASRWTFWTNGVGAPTVTQLSPENGATRVLPATNFKLSFSKDVYPASGTISIFNVSNDGLIEAIPVTSTQVTGGGTANIIVNPANDLINNTSYYVTVSAGSFRDAQQNETPAIVKGNWNFNVSTDNTPLVVSSLYPADGASSAPINSGLTITFNKELDPAYKGTVTLRKSTGTPVAVTTTIDSTNPRVVRIVPQSNLENSSIYYVDVASGGFRDKAGNIFAGLTGTTSWSFKTYTRDTTAPILQTAKMYTNTMIQLTYDKSLNNAVNPSTSSYSVTVNGENRNVSSAYVSGSSVYVVLDTGVAVGQIVRMSYTPGVRPVQDTSLNAATAFSGREVVNGLDSVMSKPREGYVYGSNLTLYFPESVYVTSSNAKNQFTVTANGSNVGISSISVSSGSAVVLYLDRNITNSEIVKVSYEPGSDPIKDLRSQTLAGFSDFYIRNSLDTIPPEFQKAEVNGSKLTIKYNEALSRTNIPLKSQFSILVNNAPLYVTGVEVLNDTVTLTLASPITANQNATLSYVPGSLRLTDLNGNPAGYLNLVPLTQTSGNGSIKTAIVQGDTITLTFNNNVLNQTGLTTSQFVVKANGNTVNVISASSSGSTVVLKLMSSVPTGQTVTLSYSPEYVPLRDSQNQVIAAFGPINVTNSTNTNSTVTGTGSTNLPAWLSLREASLFGQSMYVMNQNAASTLQSQSRYSRSVRQYNVDADKIKEGFKFTRSLGGSLHMLVFEVPTTDTAAYVDFPLNTLQEVYAEDRGAAVGVQLADQLWTISLSKLNFAQIASSAGASIAETKLAVQFEPVPSTSAGTMDGLLLGANASKFSELTDIYLSASSPYKASAELELSSDFWVRLPGTPPATSIGLVQFDKSIARLSSVPHTPVQVANALVLRGKLAGNQTLVVTQHMVRFSDIASHWAKPTLEEMASKWIIDGQDGMPYQPDLKITRAEFAVMVAKGLGLTGSQETAQRFKDVSYGTTTSAYIGAATKAGIITGYKDGTFKPSNLITREQMAVMMVRVMDYAKQSPTLRNSAAATLSKFKDNKKIQSKEIVAQAVQEGIIQGITTSTFQPAGSATRAQAAVMLKRVLNKIGYL</sequence>
<dbReference type="EC" id="3.2.1.45" evidence="3"/>
<keyword evidence="1" id="KW-0732">Signal</keyword>
<dbReference type="PANTHER" id="PTHR43308">
    <property type="entry name" value="OUTER MEMBRANE PROTEIN ALPHA-RELATED"/>
    <property type="match status" value="1"/>
</dbReference>
<dbReference type="OrthoDB" id="2675126at2"/>